<dbReference type="Pfam" id="PF12791">
    <property type="entry name" value="RsgI_N"/>
    <property type="match status" value="1"/>
</dbReference>
<feature type="compositionally biased region" description="Basic and acidic residues" evidence="6">
    <location>
        <begin position="223"/>
        <end position="238"/>
    </location>
</feature>
<feature type="region of interest" description="Disordered" evidence="6">
    <location>
        <begin position="202"/>
        <end position="472"/>
    </location>
</feature>
<evidence type="ECO:0000256" key="5">
    <source>
        <dbReference type="ARBA" id="ARBA00023136"/>
    </source>
</evidence>
<keyword evidence="2" id="KW-1003">Cell membrane</keyword>
<gene>
    <name evidence="9" type="ORF">WCV65_07575</name>
</gene>
<reference evidence="9 10" key="1">
    <citation type="submission" date="2024-02" db="EMBL/GenBank/DDBJ databases">
        <title>Seven novel Bacillus-like species.</title>
        <authorList>
            <person name="Liu G."/>
        </authorList>
    </citation>
    <scope>NUCLEOTIDE SEQUENCE [LARGE SCALE GENOMIC DNA]</scope>
    <source>
        <strain evidence="9 10">FJAT-52054</strain>
    </source>
</reference>
<evidence type="ECO:0000313" key="9">
    <source>
        <dbReference type="EMBL" id="WXB98321.1"/>
    </source>
</evidence>
<accession>A0ABZ2NKJ2</accession>
<feature type="compositionally biased region" description="Basic and acidic residues" evidence="6">
    <location>
        <begin position="316"/>
        <end position="331"/>
    </location>
</feature>
<dbReference type="InterPro" id="IPR024449">
    <property type="entry name" value="Anti-sigma_RsgI_N"/>
</dbReference>
<protein>
    <submittedName>
        <fullName evidence="9">Anti-sigma factor domain-containing protein</fullName>
    </submittedName>
</protein>
<feature type="compositionally biased region" description="Basic and acidic residues" evidence="6">
    <location>
        <begin position="392"/>
        <end position="403"/>
    </location>
</feature>
<evidence type="ECO:0000256" key="4">
    <source>
        <dbReference type="ARBA" id="ARBA00022989"/>
    </source>
</evidence>
<feature type="compositionally biased region" description="Basic and acidic residues" evidence="6">
    <location>
        <begin position="254"/>
        <end position="296"/>
    </location>
</feature>
<feature type="compositionally biased region" description="Acidic residues" evidence="6">
    <location>
        <begin position="332"/>
        <end position="347"/>
    </location>
</feature>
<dbReference type="EMBL" id="CP147407">
    <property type="protein sequence ID" value="WXB98321.1"/>
    <property type="molecule type" value="Genomic_DNA"/>
</dbReference>
<keyword evidence="10" id="KW-1185">Reference proteome</keyword>
<dbReference type="PROSITE" id="PS51849">
    <property type="entry name" value="RSGI_N"/>
    <property type="match status" value="1"/>
</dbReference>
<dbReference type="InterPro" id="IPR055431">
    <property type="entry name" value="RsgI_M"/>
</dbReference>
<feature type="compositionally biased region" description="Basic and acidic residues" evidence="6">
    <location>
        <begin position="461"/>
        <end position="472"/>
    </location>
</feature>
<dbReference type="Proteomes" id="UP001377337">
    <property type="component" value="Chromosome"/>
</dbReference>
<sequence length="472" mass="53619">MKRGVIIDLKDDFAIVLTADGHFVKTRDVKSHYQLGEEITFNVAEASRAASPKRRGLFGLQQLRIGFVTAIAIILIFFSLYPVFNSDKVYAYMTIDINPSFELAINGNMEVVKLEPLNEDGEKLLSSFPNWNKQGFQSVVNSIINQSRTMGYTKSGKEIFITTVVDRKNDKKFEANLLNRVQMMKSTYKADPLIIETVQSDMETRKKAKSEGVSTGTYIRNHKPSEKTGKSSDDKENKPVPGGKQDKSITPAPKVKESKPESDDKTCKAPSCRDQKPATGKQEPDPKALKEMEKKGKQPPAVPPKRDESAPIPAPKQEHNENNTEQRSFIHEDEDSGKDDWEKEENDDSHSEDYDDEDENDKKKDKQLKDKFREKNEKNKDQRKANKQIQKAAEEPYNKEKSNAKKLNGRVKSPSNKTDENYSAPDVKKNENKLEQEPEKNLEQGLQELNPASDRSTLIEPNKETIKQDQLK</sequence>
<comment type="subcellular location">
    <subcellularLocation>
        <location evidence="1">Cell membrane</location>
        <topology evidence="1">Single-pass membrane protein</topology>
    </subcellularLocation>
</comment>
<evidence type="ECO:0000256" key="1">
    <source>
        <dbReference type="ARBA" id="ARBA00004162"/>
    </source>
</evidence>
<proteinExistence type="predicted"/>
<keyword evidence="4 7" id="KW-1133">Transmembrane helix</keyword>
<feature type="compositionally biased region" description="Basic and acidic residues" evidence="6">
    <location>
        <begin position="360"/>
        <end position="384"/>
    </location>
</feature>
<keyword evidence="3 7" id="KW-0812">Transmembrane</keyword>
<dbReference type="RefSeq" id="WP_338781300.1">
    <property type="nucleotide sequence ID" value="NZ_CP147407.1"/>
</dbReference>
<feature type="compositionally biased region" description="Basic and acidic residues" evidence="6">
    <location>
        <begin position="426"/>
        <end position="442"/>
    </location>
</feature>
<evidence type="ECO:0000256" key="7">
    <source>
        <dbReference type="SAM" id="Phobius"/>
    </source>
</evidence>
<evidence type="ECO:0000259" key="8">
    <source>
        <dbReference type="PROSITE" id="PS51849"/>
    </source>
</evidence>
<keyword evidence="5 7" id="KW-0472">Membrane</keyword>
<dbReference type="Pfam" id="PF23750">
    <property type="entry name" value="RsgI_M"/>
    <property type="match status" value="1"/>
</dbReference>
<evidence type="ECO:0000256" key="2">
    <source>
        <dbReference type="ARBA" id="ARBA00022475"/>
    </source>
</evidence>
<evidence type="ECO:0000256" key="3">
    <source>
        <dbReference type="ARBA" id="ARBA00022692"/>
    </source>
</evidence>
<evidence type="ECO:0000256" key="6">
    <source>
        <dbReference type="SAM" id="MobiDB-lite"/>
    </source>
</evidence>
<feature type="transmembrane region" description="Helical" evidence="7">
    <location>
        <begin position="63"/>
        <end position="84"/>
    </location>
</feature>
<name>A0ABZ2NKJ2_9BACI</name>
<feature type="domain" description="RsgI N-terminal anti-sigma" evidence="8">
    <location>
        <begin position="2"/>
        <end position="50"/>
    </location>
</feature>
<evidence type="ECO:0000313" key="10">
    <source>
        <dbReference type="Proteomes" id="UP001377337"/>
    </source>
</evidence>
<organism evidence="9 10">
    <name type="scientific">Metabacillus sediminis</name>
    <dbReference type="NCBI Taxonomy" id="3117746"/>
    <lineage>
        <taxon>Bacteria</taxon>
        <taxon>Bacillati</taxon>
        <taxon>Bacillota</taxon>
        <taxon>Bacilli</taxon>
        <taxon>Bacillales</taxon>
        <taxon>Bacillaceae</taxon>
        <taxon>Metabacillus</taxon>
    </lineage>
</organism>